<feature type="transmembrane region" description="Helical" evidence="1">
    <location>
        <begin position="122"/>
        <end position="141"/>
    </location>
</feature>
<dbReference type="Proteomes" id="UP000006039">
    <property type="component" value="Unassembled WGS sequence"/>
</dbReference>
<sequence>MVIAGAGPGLSLKGFNGFHFCAHRFLLAKLNKYGVKHLISKLLFNGAFKAARCRYGYVKSYCAVYQSPVWLEVTVILPNWITGEFSFLLKWINLVLVLLNFMPYLIAYALHFGQAAFKNRAVFFAVFFIANGLVLSAKPVTKILGIFLKFLYNNAIYIIKSIKNKGKFWGIPVRIKIGLNCNSDAVTPWFYAAIIASITFWIANSVLLTPFKINNNKAIGFYPPVCFFLQWFCLVWVVLP</sequence>
<keyword evidence="1" id="KW-0812">Transmembrane</keyword>
<dbReference type="GeneID" id="20347082"/>
<reference evidence="2" key="2">
    <citation type="submission" date="2010-07" db="EMBL/GenBank/DDBJ databases">
        <authorList>
            <consortium name="The Broad Institute Genome Sequencing Platform"/>
            <consortium name="Broad Institute Genome Sequencing Center for Infectious Disease"/>
            <person name="Ma L.-J."/>
            <person name="Dead R."/>
            <person name="Young S."/>
            <person name="Zeng Q."/>
            <person name="Koehrsen M."/>
            <person name="Alvarado L."/>
            <person name="Berlin A."/>
            <person name="Chapman S.B."/>
            <person name="Chen Z."/>
            <person name="Freedman E."/>
            <person name="Gellesch M."/>
            <person name="Goldberg J."/>
            <person name="Griggs A."/>
            <person name="Gujja S."/>
            <person name="Heilman E.R."/>
            <person name="Heiman D."/>
            <person name="Hepburn T."/>
            <person name="Howarth C."/>
            <person name="Jen D."/>
            <person name="Larson L."/>
            <person name="Mehta T."/>
            <person name="Neiman D."/>
            <person name="Pearson M."/>
            <person name="Roberts A."/>
            <person name="Saif S."/>
            <person name="Shea T."/>
            <person name="Shenoy N."/>
            <person name="Sisk P."/>
            <person name="Stolte C."/>
            <person name="Sykes S."/>
            <person name="Walk T."/>
            <person name="White J."/>
            <person name="Yandava C."/>
            <person name="Haas B."/>
            <person name="Nusbaum C."/>
            <person name="Birren B."/>
        </authorList>
    </citation>
    <scope>NUCLEOTIDE SEQUENCE</scope>
    <source>
        <strain evidence="2">R3-111a-1</strain>
    </source>
</reference>
<reference evidence="3" key="4">
    <citation type="journal article" date="2015" name="G3 (Bethesda)">
        <title>Genome sequences of three phytopathogenic species of the Magnaporthaceae family of fungi.</title>
        <authorList>
            <person name="Okagaki L.H."/>
            <person name="Nunes C.C."/>
            <person name="Sailsbery J."/>
            <person name="Clay B."/>
            <person name="Brown D."/>
            <person name="John T."/>
            <person name="Oh Y."/>
            <person name="Young N."/>
            <person name="Fitzgerald M."/>
            <person name="Haas B.J."/>
            <person name="Zeng Q."/>
            <person name="Young S."/>
            <person name="Adiconis X."/>
            <person name="Fan L."/>
            <person name="Levin J.Z."/>
            <person name="Mitchell T.K."/>
            <person name="Okubara P.A."/>
            <person name="Farman M.L."/>
            <person name="Kohn L.M."/>
            <person name="Birren B."/>
            <person name="Ma L.-J."/>
            <person name="Dean R.A."/>
        </authorList>
    </citation>
    <scope>NUCLEOTIDE SEQUENCE</scope>
    <source>
        <strain evidence="3">R3-111a-1</strain>
    </source>
</reference>
<dbReference type="AlphaFoldDB" id="J3NZC5"/>
<evidence type="ECO:0000313" key="4">
    <source>
        <dbReference type="Proteomes" id="UP000006039"/>
    </source>
</evidence>
<protein>
    <submittedName>
        <fullName evidence="2 3">Uncharacterized protein</fullName>
    </submittedName>
</protein>
<keyword evidence="4" id="KW-1185">Reference proteome</keyword>
<reference evidence="3" key="5">
    <citation type="submission" date="2018-04" db="UniProtKB">
        <authorList>
            <consortium name="EnsemblFungi"/>
        </authorList>
    </citation>
    <scope>IDENTIFICATION</scope>
    <source>
        <strain evidence="3">R3-111a-1</strain>
    </source>
</reference>
<feature type="transmembrane region" description="Helical" evidence="1">
    <location>
        <begin position="189"/>
        <end position="209"/>
    </location>
</feature>
<name>J3NZC5_GAET3</name>
<organism evidence="2">
    <name type="scientific">Gaeumannomyces tritici (strain R3-111a-1)</name>
    <name type="common">Wheat and barley take-all root rot fungus</name>
    <name type="synonym">Gaeumannomyces graminis var. tritici</name>
    <dbReference type="NCBI Taxonomy" id="644352"/>
    <lineage>
        <taxon>Eukaryota</taxon>
        <taxon>Fungi</taxon>
        <taxon>Dikarya</taxon>
        <taxon>Ascomycota</taxon>
        <taxon>Pezizomycotina</taxon>
        <taxon>Sordariomycetes</taxon>
        <taxon>Sordariomycetidae</taxon>
        <taxon>Magnaporthales</taxon>
        <taxon>Magnaporthaceae</taxon>
        <taxon>Gaeumannomyces</taxon>
    </lineage>
</organism>
<keyword evidence="1" id="KW-0472">Membrane</keyword>
<feature type="transmembrane region" description="Helical" evidence="1">
    <location>
        <begin position="91"/>
        <end position="110"/>
    </location>
</feature>
<keyword evidence="1" id="KW-1133">Transmembrane helix</keyword>
<dbReference type="EMBL" id="GL385397">
    <property type="protein sequence ID" value="EJT76708.1"/>
    <property type="molecule type" value="Genomic_DNA"/>
</dbReference>
<gene>
    <name evidence="3" type="primary">20347082</name>
    <name evidence="2" type="ORF">GGTG_06624</name>
</gene>
<accession>J3NZC5</accession>
<evidence type="ECO:0000256" key="1">
    <source>
        <dbReference type="SAM" id="Phobius"/>
    </source>
</evidence>
<feature type="transmembrane region" description="Helical" evidence="1">
    <location>
        <begin position="221"/>
        <end position="239"/>
    </location>
</feature>
<evidence type="ECO:0000313" key="2">
    <source>
        <dbReference type="EMBL" id="EJT76708.1"/>
    </source>
</evidence>
<reference evidence="4" key="1">
    <citation type="submission" date="2010-07" db="EMBL/GenBank/DDBJ databases">
        <title>The genome sequence of Gaeumannomyces graminis var. tritici strain R3-111a-1.</title>
        <authorList>
            <consortium name="The Broad Institute Genome Sequencing Platform"/>
            <person name="Ma L.-J."/>
            <person name="Dead R."/>
            <person name="Young S."/>
            <person name="Zeng Q."/>
            <person name="Koehrsen M."/>
            <person name="Alvarado L."/>
            <person name="Berlin A."/>
            <person name="Chapman S.B."/>
            <person name="Chen Z."/>
            <person name="Freedman E."/>
            <person name="Gellesch M."/>
            <person name="Goldberg J."/>
            <person name="Griggs A."/>
            <person name="Gujja S."/>
            <person name="Heilman E.R."/>
            <person name="Heiman D."/>
            <person name="Hepburn T."/>
            <person name="Howarth C."/>
            <person name="Jen D."/>
            <person name="Larson L."/>
            <person name="Mehta T."/>
            <person name="Neiman D."/>
            <person name="Pearson M."/>
            <person name="Roberts A."/>
            <person name="Saif S."/>
            <person name="Shea T."/>
            <person name="Shenoy N."/>
            <person name="Sisk P."/>
            <person name="Stolte C."/>
            <person name="Sykes S."/>
            <person name="Walk T."/>
            <person name="White J."/>
            <person name="Yandava C."/>
            <person name="Haas B."/>
            <person name="Nusbaum C."/>
            <person name="Birren B."/>
        </authorList>
    </citation>
    <scope>NUCLEOTIDE SEQUENCE [LARGE SCALE GENOMIC DNA]</scope>
    <source>
        <strain evidence="4">R3-111a-1</strain>
    </source>
</reference>
<proteinExistence type="predicted"/>
<dbReference type="RefSeq" id="XP_009222708.1">
    <property type="nucleotide sequence ID" value="XM_009224444.1"/>
</dbReference>
<dbReference type="VEuPathDB" id="FungiDB:GGTG_06624"/>
<dbReference type="HOGENOM" id="CLU_1156444_0_0_1"/>
<dbReference type="EnsemblFungi" id="EJT76708">
    <property type="protein sequence ID" value="EJT76708"/>
    <property type="gene ID" value="GGTG_06624"/>
</dbReference>
<reference evidence="2" key="3">
    <citation type="submission" date="2010-09" db="EMBL/GenBank/DDBJ databases">
        <title>Annotation of Gaeumannomyces graminis var. tritici R3-111a-1.</title>
        <authorList>
            <consortium name="The Broad Institute Genome Sequencing Platform"/>
            <person name="Ma L.-J."/>
            <person name="Dead R."/>
            <person name="Young S.K."/>
            <person name="Zeng Q."/>
            <person name="Gargeya S."/>
            <person name="Fitzgerald M."/>
            <person name="Haas B."/>
            <person name="Abouelleil A."/>
            <person name="Alvarado L."/>
            <person name="Arachchi H.M."/>
            <person name="Berlin A."/>
            <person name="Brown A."/>
            <person name="Chapman S.B."/>
            <person name="Chen Z."/>
            <person name="Dunbar C."/>
            <person name="Freedman E."/>
            <person name="Gearin G."/>
            <person name="Gellesch M."/>
            <person name="Goldberg J."/>
            <person name="Griggs A."/>
            <person name="Gujja S."/>
            <person name="Heiman D."/>
            <person name="Howarth C."/>
            <person name="Larson L."/>
            <person name="Lui A."/>
            <person name="MacDonald P.J.P."/>
            <person name="Mehta T."/>
            <person name="Montmayeur A."/>
            <person name="Murphy C."/>
            <person name="Neiman D."/>
            <person name="Pearson M."/>
            <person name="Priest M."/>
            <person name="Roberts A."/>
            <person name="Saif S."/>
            <person name="Shea T."/>
            <person name="Shenoy N."/>
            <person name="Sisk P."/>
            <person name="Stolte C."/>
            <person name="Sykes S."/>
            <person name="Yandava C."/>
            <person name="Wortman J."/>
            <person name="Nusbaum C."/>
            <person name="Birren B."/>
        </authorList>
    </citation>
    <scope>NUCLEOTIDE SEQUENCE</scope>
    <source>
        <strain evidence="2">R3-111a-1</strain>
    </source>
</reference>
<evidence type="ECO:0000313" key="3">
    <source>
        <dbReference type="EnsemblFungi" id="EJT76708"/>
    </source>
</evidence>